<gene>
    <name evidence="7" type="ORF">HNR11_002693</name>
</gene>
<comment type="caution">
    <text evidence="7">The sequence shown here is derived from an EMBL/GenBank/DDBJ whole genome shotgun (WGS) entry which is preliminary data.</text>
</comment>
<dbReference type="EC" id="1.1.1.95" evidence="7"/>
<dbReference type="AlphaFoldDB" id="A0A7Z0EAR7"/>
<evidence type="ECO:0000256" key="1">
    <source>
        <dbReference type="ARBA" id="ARBA00005854"/>
    </source>
</evidence>
<keyword evidence="3" id="KW-0520">NAD</keyword>
<dbReference type="InterPro" id="IPR050857">
    <property type="entry name" value="D-2-hydroxyacid_DH"/>
</dbReference>
<organism evidence="7 8">
    <name type="scientific">Nesterenkonia sandarakina</name>
    <dbReference type="NCBI Taxonomy" id="272918"/>
    <lineage>
        <taxon>Bacteria</taxon>
        <taxon>Bacillati</taxon>
        <taxon>Actinomycetota</taxon>
        <taxon>Actinomycetes</taxon>
        <taxon>Micrococcales</taxon>
        <taxon>Micrococcaceae</taxon>
        <taxon>Nesterenkonia</taxon>
    </lineage>
</organism>
<dbReference type="InterPro" id="IPR029753">
    <property type="entry name" value="D-isomer_DH_CS"/>
</dbReference>
<protein>
    <submittedName>
        <fullName evidence="7">D-3-phosphoglycerate dehydrogenase</fullName>
        <ecNumber evidence="7">1.1.1.95</ecNumber>
    </submittedName>
</protein>
<feature type="domain" description="D-isomer specific 2-hydroxyacid dehydrogenase NAD-binding" evidence="6">
    <location>
        <begin position="107"/>
        <end position="286"/>
    </location>
</feature>
<dbReference type="InterPro" id="IPR036291">
    <property type="entry name" value="NAD(P)-bd_dom_sf"/>
</dbReference>
<dbReference type="Pfam" id="PF00389">
    <property type="entry name" value="2-Hacid_dh"/>
    <property type="match status" value="1"/>
</dbReference>
<dbReference type="GO" id="GO:0004617">
    <property type="term" value="F:phosphoglycerate dehydrogenase activity"/>
    <property type="evidence" value="ECO:0007669"/>
    <property type="project" value="UniProtKB-EC"/>
</dbReference>
<dbReference type="Proteomes" id="UP000560069">
    <property type="component" value="Unassembled WGS sequence"/>
</dbReference>
<evidence type="ECO:0000259" key="6">
    <source>
        <dbReference type="Pfam" id="PF02826"/>
    </source>
</evidence>
<dbReference type="PROSITE" id="PS00670">
    <property type="entry name" value="D_2_HYDROXYACID_DH_2"/>
    <property type="match status" value="1"/>
</dbReference>
<dbReference type="GO" id="GO:0003714">
    <property type="term" value="F:transcription corepressor activity"/>
    <property type="evidence" value="ECO:0007669"/>
    <property type="project" value="InterPro"/>
</dbReference>
<dbReference type="PANTHER" id="PTHR42789:SF1">
    <property type="entry name" value="D-ISOMER SPECIFIC 2-HYDROXYACID DEHYDROGENASE FAMILY PROTEIN (AFU_ORTHOLOGUE AFUA_6G10090)"/>
    <property type="match status" value="1"/>
</dbReference>
<comment type="similarity">
    <text evidence="1 4">Belongs to the D-isomer specific 2-hydroxyacid dehydrogenase family.</text>
</comment>
<dbReference type="SUPFAM" id="SSF52283">
    <property type="entry name" value="Formate/glycerate dehydrogenase catalytic domain-like"/>
    <property type="match status" value="1"/>
</dbReference>
<keyword evidence="2 4" id="KW-0560">Oxidoreductase</keyword>
<name>A0A7Z0EAR7_9MICC</name>
<dbReference type="EMBL" id="JACCFQ010000002">
    <property type="protein sequence ID" value="NYJ18103.1"/>
    <property type="molecule type" value="Genomic_DNA"/>
</dbReference>
<dbReference type="PANTHER" id="PTHR42789">
    <property type="entry name" value="D-ISOMER SPECIFIC 2-HYDROXYACID DEHYDROGENASE FAMILY PROTEIN (AFU_ORTHOLOGUE AFUA_6G10090)"/>
    <property type="match status" value="1"/>
</dbReference>
<sequence>MRVVVTDHEFPHLTAEQEATTARGAGFSVHNTRDEDEVVSITEGADVVLLAFAPITERVLRGLAKNATVIRYGVGYDTIDVEAATRHGVRVCNIPDYGSDTVADHTVMLALTVLRRTLEYDQTLRGPSNGWISAREIGEIPALSDVTFGLIGTGTIGRLVASRMSSFGAKLIAYDPYADAHTLEQHGIEQVGFDHLLEEANILSLHAPLTPETHHILDETALRRTNPGTIVINTARGPLLDTLAAAALTESGHLGGLGLDVFEEEPLAANHPVRQAPRTVLTPHAAFYSAQSLRNMQDYAAAEINRALSGQPLRCQVNR</sequence>
<dbReference type="InterPro" id="IPR006140">
    <property type="entry name" value="D-isomer_DH_NAD-bd"/>
</dbReference>
<evidence type="ECO:0000256" key="3">
    <source>
        <dbReference type="ARBA" id="ARBA00023027"/>
    </source>
</evidence>
<dbReference type="InterPro" id="IPR043322">
    <property type="entry name" value="CtBP"/>
</dbReference>
<evidence type="ECO:0000259" key="5">
    <source>
        <dbReference type="Pfam" id="PF00389"/>
    </source>
</evidence>
<evidence type="ECO:0000313" key="7">
    <source>
        <dbReference type="EMBL" id="NYJ18103.1"/>
    </source>
</evidence>
<dbReference type="RefSeq" id="WP_179443039.1">
    <property type="nucleotide sequence ID" value="NZ_BAAALK010000003.1"/>
</dbReference>
<dbReference type="InterPro" id="IPR006139">
    <property type="entry name" value="D-isomer_2_OHA_DH_cat_dom"/>
</dbReference>
<feature type="domain" description="D-isomer specific 2-hydroxyacid dehydrogenase catalytic" evidence="5">
    <location>
        <begin position="22"/>
        <end position="318"/>
    </location>
</feature>
<keyword evidence="8" id="KW-1185">Reference proteome</keyword>
<accession>A0A7Z0EAR7</accession>
<evidence type="ECO:0000256" key="2">
    <source>
        <dbReference type="ARBA" id="ARBA00023002"/>
    </source>
</evidence>
<dbReference type="CDD" id="cd05299">
    <property type="entry name" value="CtBP_dh"/>
    <property type="match status" value="1"/>
</dbReference>
<dbReference type="SUPFAM" id="SSF51735">
    <property type="entry name" value="NAD(P)-binding Rossmann-fold domains"/>
    <property type="match status" value="1"/>
</dbReference>
<evidence type="ECO:0000313" key="8">
    <source>
        <dbReference type="Proteomes" id="UP000560069"/>
    </source>
</evidence>
<dbReference type="GO" id="GO:0051287">
    <property type="term" value="F:NAD binding"/>
    <property type="evidence" value="ECO:0007669"/>
    <property type="project" value="InterPro"/>
</dbReference>
<evidence type="ECO:0000256" key="4">
    <source>
        <dbReference type="RuleBase" id="RU003719"/>
    </source>
</evidence>
<dbReference type="PROSITE" id="PS00671">
    <property type="entry name" value="D_2_HYDROXYACID_DH_3"/>
    <property type="match status" value="1"/>
</dbReference>
<proteinExistence type="inferred from homology"/>
<dbReference type="Gene3D" id="3.40.50.720">
    <property type="entry name" value="NAD(P)-binding Rossmann-like Domain"/>
    <property type="match status" value="2"/>
</dbReference>
<dbReference type="Pfam" id="PF02826">
    <property type="entry name" value="2-Hacid_dh_C"/>
    <property type="match status" value="1"/>
</dbReference>
<reference evidence="7 8" key="1">
    <citation type="submission" date="2020-07" db="EMBL/GenBank/DDBJ databases">
        <title>Sequencing the genomes of 1000 actinobacteria strains.</title>
        <authorList>
            <person name="Klenk H.-P."/>
        </authorList>
    </citation>
    <scope>NUCLEOTIDE SEQUENCE [LARGE SCALE GENOMIC DNA]</scope>
    <source>
        <strain evidence="7 8">DSM 15664</strain>
    </source>
</reference>